<dbReference type="Pfam" id="PF08668">
    <property type="entry name" value="HDOD"/>
    <property type="match status" value="1"/>
</dbReference>
<dbReference type="RefSeq" id="WP_144992139.1">
    <property type="nucleotide sequence ID" value="NZ_CP036281.1"/>
</dbReference>
<evidence type="ECO:0000313" key="6">
    <source>
        <dbReference type="Proteomes" id="UP000317178"/>
    </source>
</evidence>
<sequence>MIDPKKIWSSNNLPSLPMVAIELLELSKDTDSEVSDYIRLVKSDPAITAKILKATNSSYAGFKNPITSIDRAVPLLGATVVTSLALSFSLSDAAHVAGPMATCFKNYWRSSVVKAAACEVIALEYNPGSESDFFLAGLLSSLGRLAMLKTIPQDYLKVIETFEESEDKLLHEVETELLGVNHIEAGLNLMISWKIPSTIQLCVRHQADPPEVINAIEPSQDLDMVRAVAVANAVGSYFCTHQKGIALQRLQLLTASFYKWSDKDLEDRLLKMKERIDLAAEVFSVDTSEIESLNDIMAEAGEQLAMLAMRAHVASTQAVVRQQIIEEEVKQLEQKNQELTEQAIRDVLTGTYNRKFFDESLRKEIARAARSATTIGVIFLDIDNFKKLNDTYGHQFGDDVLKQVSARMEDTLRTTDLLGRYGGEEFVALVSQPTKKGLTKVADRLRAAIESLKILFNNKQVPVTISVGACIAMPRRNGLEVGERLVTESDAAMYDSKRNGRNQVHVRSIIDPIQEQLTQLSNQKRFSRWLVRHGHARIEEVSQVLLDCHFPHEKIGVLAQNSGYLTAEQVEQILDLQRQSDERFGVTAIAQGFLTEEQVAYLLAMQQEDAGQVAQALAAKGCINDEILYNLMNIYKHEVDPSRPAKNAVASDSAT</sequence>
<protein>
    <recommendedName>
        <fullName evidence="1">diguanylate cyclase</fullName>
        <ecNumber evidence="1">2.7.7.65</ecNumber>
    </recommendedName>
</protein>
<feature type="domain" description="HDOD" evidence="4">
    <location>
        <begin position="13"/>
        <end position="209"/>
    </location>
</feature>
<evidence type="ECO:0000259" key="4">
    <source>
        <dbReference type="PROSITE" id="PS51833"/>
    </source>
</evidence>
<dbReference type="InterPro" id="IPR050469">
    <property type="entry name" value="Diguanylate_Cyclase"/>
</dbReference>
<dbReference type="PANTHER" id="PTHR45138:SF9">
    <property type="entry name" value="DIGUANYLATE CYCLASE DGCM-RELATED"/>
    <property type="match status" value="1"/>
</dbReference>
<evidence type="ECO:0000313" key="5">
    <source>
        <dbReference type="EMBL" id="QDU78413.1"/>
    </source>
</evidence>
<dbReference type="SUPFAM" id="SSF109604">
    <property type="entry name" value="HD-domain/PDEase-like"/>
    <property type="match status" value="1"/>
</dbReference>
<dbReference type="InterPro" id="IPR000160">
    <property type="entry name" value="GGDEF_dom"/>
</dbReference>
<dbReference type="KEGG" id="plon:Pla110_01140"/>
<comment type="catalytic activity">
    <reaction evidence="2">
        <text>2 GTP = 3',3'-c-di-GMP + 2 diphosphate</text>
        <dbReference type="Rhea" id="RHEA:24898"/>
        <dbReference type="ChEBI" id="CHEBI:33019"/>
        <dbReference type="ChEBI" id="CHEBI:37565"/>
        <dbReference type="ChEBI" id="CHEBI:58805"/>
        <dbReference type="EC" id="2.7.7.65"/>
    </reaction>
</comment>
<feature type="domain" description="GGDEF" evidence="3">
    <location>
        <begin position="373"/>
        <end position="509"/>
    </location>
</feature>
<dbReference type="SUPFAM" id="SSF160246">
    <property type="entry name" value="EspE N-terminal domain-like"/>
    <property type="match status" value="1"/>
</dbReference>
<dbReference type="InterPro" id="IPR013976">
    <property type="entry name" value="HDOD"/>
</dbReference>
<proteinExistence type="predicted"/>
<accession>A0A518CGR6</accession>
<gene>
    <name evidence="5" type="primary">dosC</name>
    <name evidence="5" type="ORF">Pla110_01140</name>
</gene>
<dbReference type="InterPro" id="IPR029787">
    <property type="entry name" value="Nucleotide_cyclase"/>
</dbReference>
<dbReference type="Gene3D" id="3.30.70.270">
    <property type="match status" value="1"/>
</dbReference>
<dbReference type="NCBIfam" id="TIGR00254">
    <property type="entry name" value="GGDEF"/>
    <property type="match status" value="1"/>
</dbReference>
<organism evidence="5 6">
    <name type="scientific">Polystyrenella longa</name>
    <dbReference type="NCBI Taxonomy" id="2528007"/>
    <lineage>
        <taxon>Bacteria</taxon>
        <taxon>Pseudomonadati</taxon>
        <taxon>Planctomycetota</taxon>
        <taxon>Planctomycetia</taxon>
        <taxon>Planctomycetales</taxon>
        <taxon>Planctomycetaceae</taxon>
        <taxon>Polystyrenella</taxon>
    </lineage>
</organism>
<dbReference type="InterPro" id="IPR037257">
    <property type="entry name" value="T2SS_E_N_sf"/>
</dbReference>
<dbReference type="FunFam" id="3.30.70.270:FF:000001">
    <property type="entry name" value="Diguanylate cyclase domain protein"/>
    <property type="match status" value="1"/>
</dbReference>
<evidence type="ECO:0000259" key="3">
    <source>
        <dbReference type="PROSITE" id="PS50887"/>
    </source>
</evidence>
<dbReference type="PROSITE" id="PS51833">
    <property type="entry name" value="HDOD"/>
    <property type="match status" value="1"/>
</dbReference>
<dbReference type="Gene3D" id="1.10.3210.10">
    <property type="entry name" value="Hypothetical protein af1432"/>
    <property type="match status" value="1"/>
</dbReference>
<dbReference type="Proteomes" id="UP000317178">
    <property type="component" value="Chromosome"/>
</dbReference>
<dbReference type="AlphaFoldDB" id="A0A518CGR6"/>
<keyword evidence="5" id="KW-0808">Transferase</keyword>
<reference evidence="5 6" key="1">
    <citation type="submission" date="2019-02" db="EMBL/GenBank/DDBJ databases">
        <title>Deep-cultivation of Planctomycetes and their phenomic and genomic characterization uncovers novel biology.</title>
        <authorList>
            <person name="Wiegand S."/>
            <person name="Jogler M."/>
            <person name="Boedeker C."/>
            <person name="Pinto D."/>
            <person name="Vollmers J."/>
            <person name="Rivas-Marin E."/>
            <person name="Kohn T."/>
            <person name="Peeters S.H."/>
            <person name="Heuer A."/>
            <person name="Rast P."/>
            <person name="Oberbeckmann S."/>
            <person name="Bunk B."/>
            <person name="Jeske O."/>
            <person name="Meyerdierks A."/>
            <person name="Storesund J.E."/>
            <person name="Kallscheuer N."/>
            <person name="Luecker S."/>
            <person name="Lage O.M."/>
            <person name="Pohl T."/>
            <person name="Merkel B.J."/>
            <person name="Hornburger P."/>
            <person name="Mueller R.-W."/>
            <person name="Bruemmer F."/>
            <person name="Labrenz M."/>
            <person name="Spormann A.M."/>
            <person name="Op den Camp H."/>
            <person name="Overmann J."/>
            <person name="Amann R."/>
            <person name="Jetten M.S.M."/>
            <person name="Mascher T."/>
            <person name="Medema M.H."/>
            <person name="Devos D.P."/>
            <person name="Kaster A.-K."/>
            <person name="Ovreas L."/>
            <person name="Rohde M."/>
            <person name="Galperin M.Y."/>
            <person name="Jogler C."/>
        </authorList>
    </citation>
    <scope>NUCLEOTIDE SEQUENCE [LARGE SCALE GENOMIC DNA]</scope>
    <source>
        <strain evidence="5 6">Pla110</strain>
    </source>
</reference>
<dbReference type="GO" id="GO:0052621">
    <property type="term" value="F:diguanylate cyclase activity"/>
    <property type="evidence" value="ECO:0007669"/>
    <property type="project" value="UniProtKB-EC"/>
</dbReference>
<dbReference type="PROSITE" id="PS50887">
    <property type="entry name" value="GGDEF"/>
    <property type="match status" value="1"/>
</dbReference>
<keyword evidence="5" id="KW-0548">Nucleotidyltransferase</keyword>
<dbReference type="Pfam" id="PF00990">
    <property type="entry name" value="GGDEF"/>
    <property type="match status" value="1"/>
</dbReference>
<dbReference type="CDD" id="cd01949">
    <property type="entry name" value="GGDEF"/>
    <property type="match status" value="1"/>
</dbReference>
<dbReference type="EC" id="2.7.7.65" evidence="1"/>
<evidence type="ECO:0000256" key="1">
    <source>
        <dbReference type="ARBA" id="ARBA00012528"/>
    </source>
</evidence>
<dbReference type="PANTHER" id="PTHR45138">
    <property type="entry name" value="REGULATORY COMPONENTS OF SENSORY TRANSDUCTION SYSTEM"/>
    <property type="match status" value="1"/>
</dbReference>
<keyword evidence="6" id="KW-1185">Reference proteome</keyword>
<dbReference type="EMBL" id="CP036281">
    <property type="protein sequence ID" value="QDU78413.1"/>
    <property type="molecule type" value="Genomic_DNA"/>
</dbReference>
<dbReference type="InterPro" id="IPR043128">
    <property type="entry name" value="Rev_trsase/Diguanyl_cyclase"/>
</dbReference>
<evidence type="ECO:0000256" key="2">
    <source>
        <dbReference type="ARBA" id="ARBA00034247"/>
    </source>
</evidence>
<dbReference type="SMART" id="SM00267">
    <property type="entry name" value="GGDEF"/>
    <property type="match status" value="1"/>
</dbReference>
<dbReference type="OrthoDB" id="243535at2"/>
<name>A0A518CGR6_9PLAN</name>
<dbReference type="SUPFAM" id="SSF55073">
    <property type="entry name" value="Nucleotide cyclase"/>
    <property type="match status" value="1"/>
</dbReference>